<evidence type="ECO:0000256" key="5">
    <source>
        <dbReference type="ARBA" id="ARBA00023136"/>
    </source>
</evidence>
<dbReference type="Proteomes" id="UP000192738">
    <property type="component" value="Unassembled WGS sequence"/>
</dbReference>
<dbReference type="AlphaFoldDB" id="A0A1W2E6Y3"/>
<dbReference type="STRING" id="112901.SAMN04488500_12148"/>
<feature type="transmembrane region" description="Helical" evidence="6">
    <location>
        <begin position="132"/>
        <end position="155"/>
    </location>
</feature>
<evidence type="ECO:0000313" key="9">
    <source>
        <dbReference type="Proteomes" id="UP000192738"/>
    </source>
</evidence>
<dbReference type="GO" id="GO:0022857">
    <property type="term" value="F:transmembrane transporter activity"/>
    <property type="evidence" value="ECO:0007669"/>
    <property type="project" value="InterPro"/>
</dbReference>
<name>A0A1W2E6Y3_9FIRM</name>
<dbReference type="PROSITE" id="PS50850">
    <property type="entry name" value="MFS"/>
    <property type="match status" value="1"/>
</dbReference>
<keyword evidence="4 6" id="KW-1133">Transmembrane helix</keyword>
<dbReference type="Pfam" id="PF07690">
    <property type="entry name" value="MFS_1"/>
    <property type="match status" value="1"/>
</dbReference>
<dbReference type="EMBL" id="FWXI01000021">
    <property type="protein sequence ID" value="SMD05405.1"/>
    <property type="molecule type" value="Genomic_DNA"/>
</dbReference>
<feature type="transmembrane region" description="Helical" evidence="6">
    <location>
        <begin position="240"/>
        <end position="260"/>
    </location>
</feature>
<dbReference type="InterPro" id="IPR020846">
    <property type="entry name" value="MFS_dom"/>
</dbReference>
<dbReference type="RefSeq" id="WP_084577614.1">
    <property type="nucleotide sequence ID" value="NZ_CP155572.1"/>
</dbReference>
<feature type="transmembrane region" description="Helical" evidence="6">
    <location>
        <begin position="72"/>
        <end position="91"/>
    </location>
</feature>
<feature type="transmembrane region" description="Helical" evidence="6">
    <location>
        <begin position="161"/>
        <end position="179"/>
    </location>
</feature>
<dbReference type="InterPro" id="IPR005828">
    <property type="entry name" value="MFS_sugar_transport-like"/>
</dbReference>
<dbReference type="PANTHER" id="PTHR23506">
    <property type="entry name" value="GH10249P"/>
    <property type="match status" value="1"/>
</dbReference>
<feature type="transmembrane region" description="Helical" evidence="6">
    <location>
        <begin position="7"/>
        <end position="29"/>
    </location>
</feature>
<dbReference type="SUPFAM" id="SSF103473">
    <property type="entry name" value="MFS general substrate transporter"/>
    <property type="match status" value="1"/>
</dbReference>
<feature type="transmembrane region" description="Helical" evidence="6">
    <location>
        <begin position="330"/>
        <end position="350"/>
    </location>
</feature>
<dbReference type="InterPro" id="IPR050930">
    <property type="entry name" value="MFS_Vesicular_Transporter"/>
</dbReference>
<feature type="transmembrane region" description="Helical" evidence="6">
    <location>
        <begin position="362"/>
        <end position="382"/>
    </location>
</feature>
<keyword evidence="3 6" id="KW-0812">Transmembrane</keyword>
<gene>
    <name evidence="8" type="ORF">SAMN04488500_12148</name>
</gene>
<feature type="transmembrane region" description="Helical" evidence="6">
    <location>
        <begin position="297"/>
        <end position="318"/>
    </location>
</feature>
<dbReference type="PRINTS" id="PR01035">
    <property type="entry name" value="TCRTETA"/>
</dbReference>
<protein>
    <submittedName>
        <fullName evidence="8">Predicted arabinose efflux permease, MFS family</fullName>
    </submittedName>
</protein>
<keyword evidence="9" id="KW-1185">Reference proteome</keyword>
<feature type="transmembrane region" description="Helical" evidence="6">
    <location>
        <begin position="208"/>
        <end position="228"/>
    </location>
</feature>
<accession>A0A1W2E6Y3</accession>
<dbReference type="InterPro" id="IPR011701">
    <property type="entry name" value="MFS"/>
</dbReference>
<feature type="transmembrane region" description="Helical" evidence="6">
    <location>
        <begin position="97"/>
        <end position="120"/>
    </location>
</feature>
<comment type="subcellular location">
    <subcellularLocation>
        <location evidence="1">Cell membrane</location>
        <topology evidence="1">Multi-pass membrane protein</topology>
    </subcellularLocation>
</comment>
<dbReference type="CDD" id="cd17325">
    <property type="entry name" value="MFS_MdtG_SLC18_like"/>
    <property type="match status" value="1"/>
</dbReference>
<dbReference type="InterPro" id="IPR036259">
    <property type="entry name" value="MFS_trans_sf"/>
</dbReference>
<keyword evidence="2" id="KW-0813">Transport</keyword>
<evidence type="ECO:0000256" key="1">
    <source>
        <dbReference type="ARBA" id="ARBA00004651"/>
    </source>
</evidence>
<dbReference type="GO" id="GO:0005886">
    <property type="term" value="C:plasma membrane"/>
    <property type="evidence" value="ECO:0007669"/>
    <property type="project" value="UniProtKB-SubCell"/>
</dbReference>
<feature type="transmembrane region" description="Helical" evidence="6">
    <location>
        <begin position="272"/>
        <end position="291"/>
    </location>
</feature>
<evidence type="ECO:0000256" key="3">
    <source>
        <dbReference type="ARBA" id="ARBA00022692"/>
    </source>
</evidence>
<evidence type="ECO:0000256" key="4">
    <source>
        <dbReference type="ARBA" id="ARBA00022989"/>
    </source>
</evidence>
<dbReference type="Pfam" id="PF00083">
    <property type="entry name" value="Sugar_tr"/>
    <property type="match status" value="1"/>
</dbReference>
<evidence type="ECO:0000256" key="6">
    <source>
        <dbReference type="SAM" id="Phobius"/>
    </source>
</evidence>
<evidence type="ECO:0000259" key="7">
    <source>
        <dbReference type="PROSITE" id="PS50850"/>
    </source>
</evidence>
<sequence>MLRDNTLLGLIVAVVLMMVGVGMVMPQLPQRVVDFDGNGRSVGYIASAFAFSYLLLQVPSGRVADRIGFKPLLVFGYLLCSLTGLVFYYAASSYMIFFARLLQGIGEAPVWALAPALLSLRFPLIKGKVMGIYSAAMHSGLALGPILGVVLVKIVNSNAVFLVYSVGCLAGAIAIYLLVDNSSKQEYQAMSKFDIPAVLRLIRHRKTLLALSGITLYGAAYGIFHTNIPVFLVEEKNFTPVQIGMFFSLFYVAISLSQIIIGPMSDRFGRNIFMILGLVTVAGGFIVMPAYCFPLILLVLTVVSFGMGVFCLASMAYLNETVPGSLKGTISGAYYLFWGSGYFFGPLLIIQAADLIDFQAAMTGYSTLVLLVAIGLIMISGAKKA</sequence>
<feature type="transmembrane region" description="Helical" evidence="6">
    <location>
        <begin position="41"/>
        <end position="60"/>
    </location>
</feature>
<organism evidence="8 9">
    <name type="scientific">Sporomusa malonica</name>
    <dbReference type="NCBI Taxonomy" id="112901"/>
    <lineage>
        <taxon>Bacteria</taxon>
        <taxon>Bacillati</taxon>
        <taxon>Bacillota</taxon>
        <taxon>Negativicutes</taxon>
        <taxon>Selenomonadales</taxon>
        <taxon>Sporomusaceae</taxon>
        <taxon>Sporomusa</taxon>
    </lineage>
</organism>
<evidence type="ECO:0000313" key="8">
    <source>
        <dbReference type="EMBL" id="SMD05405.1"/>
    </source>
</evidence>
<dbReference type="OrthoDB" id="6360at2"/>
<keyword evidence="5 6" id="KW-0472">Membrane</keyword>
<feature type="domain" description="Major facilitator superfamily (MFS) profile" evidence="7">
    <location>
        <begin position="6"/>
        <end position="384"/>
    </location>
</feature>
<reference evidence="8 9" key="1">
    <citation type="submission" date="2017-04" db="EMBL/GenBank/DDBJ databases">
        <authorList>
            <person name="Afonso C.L."/>
            <person name="Miller P.J."/>
            <person name="Scott M.A."/>
            <person name="Spackman E."/>
            <person name="Goraichik I."/>
            <person name="Dimitrov K.M."/>
            <person name="Suarez D.L."/>
            <person name="Swayne D.E."/>
        </authorList>
    </citation>
    <scope>NUCLEOTIDE SEQUENCE [LARGE SCALE GENOMIC DNA]</scope>
    <source>
        <strain evidence="8 9">DSM 5090</strain>
    </source>
</reference>
<dbReference type="PANTHER" id="PTHR23506:SF23">
    <property type="entry name" value="GH10249P"/>
    <property type="match status" value="1"/>
</dbReference>
<evidence type="ECO:0000256" key="2">
    <source>
        <dbReference type="ARBA" id="ARBA00022448"/>
    </source>
</evidence>
<proteinExistence type="predicted"/>
<dbReference type="Gene3D" id="1.20.1250.20">
    <property type="entry name" value="MFS general substrate transporter like domains"/>
    <property type="match status" value="1"/>
</dbReference>
<dbReference type="InterPro" id="IPR001958">
    <property type="entry name" value="Tet-R_TetA/multi-R_MdtG-like"/>
</dbReference>